<evidence type="ECO:0000313" key="10">
    <source>
        <dbReference type="Proteomes" id="UP000578531"/>
    </source>
</evidence>
<proteinExistence type="inferred from homology"/>
<evidence type="ECO:0000256" key="5">
    <source>
        <dbReference type="ARBA" id="ARBA00038359"/>
    </source>
</evidence>
<sequence>MSVFEISVTLSVSFHEAIIMLLSRIPSPQAKVGGLPPPPGTTVDSDHPDTNLYKYNIACQVLCYCIVGPSVLARIYTKIFIKRKVGSEDCNLYRGGSHQRDVPMSYVAPFLRLQYFSQLVYYGAAFFTKTSILCLIARIFAPHHRAVFFTRVIIVLMALYYMPAFFIKVFRCDPIHKVWDTMVLGKCIASEPTIFVADCTTSLVSDLAILLLPMPLVWQLRTSLRRKLRIMVVFAGGTLACAANVARTIQTYTLDSEDATYSIEVIMLWAIAEVNIGLICSCLPILPAFYQHMLRPTSESSSNISSYHRLKALKTVASGAERTNLSHEEEAPNEAAARKELPGGSHVTGGLSFSVQGGSDPVEEKGTCWNGGGILKTVNVEQSGVSEEGKDVQAILGIVRRSPQESIDDPA</sequence>
<dbReference type="PANTHER" id="PTHR33048">
    <property type="entry name" value="PTH11-LIKE INTEGRAL MEMBRANE PROTEIN (AFU_ORTHOLOGUE AFUA_5G11245)"/>
    <property type="match status" value="1"/>
</dbReference>
<evidence type="ECO:0000256" key="3">
    <source>
        <dbReference type="ARBA" id="ARBA00022989"/>
    </source>
</evidence>
<keyword evidence="4 7" id="KW-0472">Membrane</keyword>
<dbReference type="RefSeq" id="XP_037169404.1">
    <property type="nucleotide sequence ID" value="XM_037303682.1"/>
</dbReference>
<keyword evidence="2 7" id="KW-0812">Transmembrane</keyword>
<dbReference type="GeneID" id="59283419"/>
<gene>
    <name evidence="9" type="ORF">HO173_001745</name>
</gene>
<evidence type="ECO:0000256" key="7">
    <source>
        <dbReference type="SAM" id="Phobius"/>
    </source>
</evidence>
<dbReference type="PANTHER" id="PTHR33048:SF129">
    <property type="entry name" value="INTEGRAL MEMBRANE PROTEIN-RELATED"/>
    <property type="match status" value="1"/>
</dbReference>
<comment type="caution">
    <text evidence="9">The sequence shown here is derived from an EMBL/GenBank/DDBJ whole genome shotgun (WGS) entry which is preliminary data.</text>
</comment>
<name>A0A8H6L963_9LECA</name>
<feature type="compositionally biased region" description="Basic and acidic residues" evidence="6">
    <location>
        <begin position="324"/>
        <end position="341"/>
    </location>
</feature>
<feature type="transmembrane region" description="Helical" evidence="7">
    <location>
        <begin position="55"/>
        <end position="76"/>
    </location>
</feature>
<feature type="domain" description="Rhodopsin" evidence="8">
    <location>
        <begin position="96"/>
        <end position="289"/>
    </location>
</feature>
<evidence type="ECO:0000259" key="8">
    <source>
        <dbReference type="Pfam" id="PF20684"/>
    </source>
</evidence>
<accession>A0A8H6L963</accession>
<dbReference type="InterPro" id="IPR049326">
    <property type="entry name" value="Rhodopsin_dom_fungi"/>
</dbReference>
<dbReference type="Pfam" id="PF20684">
    <property type="entry name" value="Fung_rhodopsin"/>
    <property type="match status" value="1"/>
</dbReference>
<dbReference type="EMBL" id="JACCJC010000004">
    <property type="protein sequence ID" value="KAF6240135.1"/>
    <property type="molecule type" value="Genomic_DNA"/>
</dbReference>
<feature type="transmembrane region" description="Helical" evidence="7">
    <location>
        <begin position="119"/>
        <end position="140"/>
    </location>
</feature>
<dbReference type="AlphaFoldDB" id="A0A8H6L963"/>
<keyword evidence="3 7" id="KW-1133">Transmembrane helix</keyword>
<keyword evidence="10" id="KW-1185">Reference proteome</keyword>
<evidence type="ECO:0000256" key="6">
    <source>
        <dbReference type="SAM" id="MobiDB-lite"/>
    </source>
</evidence>
<evidence type="ECO:0000256" key="1">
    <source>
        <dbReference type="ARBA" id="ARBA00004141"/>
    </source>
</evidence>
<dbReference type="OrthoDB" id="2496787at2759"/>
<dbReference type="GO" id="GO:0016020">
    <property type="term" value="C:membrane"/>
    <property type="evidence" value="ECO:0007669"/>
    <property type="project" value="UniProtKB-SubCell"/>
</dbReference>
<evidence type="ECO:0000313" key="9">
    <source>
        <dbReference type="EMBL" id="KAF6240135.1"/>
    </source>
</evidence>
<comment type="subcellular location">
    <subcellularLocation>
        <location evidence="1">Membrane</location>
        <topology evidence="1">Multi-pass membrane protein</topology>
    </subcellularLocation>
</comment>
<evidence type="ECO:0000256" key="4">
    <source>
        <dbReference type="ARBA" id="ARBA00023136"/>
    </source>
</evidence>
<organism evidence="9 10">
    <name type="scientific">Letharia columbiana</name>
    <dbReference type="NCBI Taxonomy" id="112416"/>
    <lineage>
        <taxon>Eukaryota</taxon>
        <taxon>Fungi</taxon>
        <taxon>Dikarya</taxon>
        <taxon>Ascomycota</taxon>
        <taxon>Pezizomycotina</taxon>
        <taxon>Lecanoromycetes</taxon>
        <taxon>OSLEUM clade</taxon>
        <taxon>Lecanoromycetidae</taxon>
        <taxon>Lecanorales</taxon>
        <taxon>Lecanorineae</taxon>
        <taxon>Parmeliaceae</taxon>
        <taxon>Letharia</taxon>
    </lineage>
</organism>
<evidence type="ECO:0000256" key="2">
    <source>
        <dbReference type="ARBA" id="ARBA00022692"/>
    </source>
</evidence>
<reference evidence="9 10" key="1">
    <citation type="journal article" date="2020" name="Genomics">
        <title>Complete, high-quality genomes from long-read metagenomic sequencing of two wolf lichen thalli reveals enigmatic genome architecture.</title>
        <authorList>
            <person name="McKenzie S.K."/>
            <person name="Walston R.F."/>
            <person name="Allen J.L."/>
        </authorList>
    </citation>
    <scope>NUCLEOTIDE SEQUENCE [LARGE SCALE GENOMIC DNA]</scope>
    <source>
        <strain evidence="9">WasteWater2</strain>
    </source>
</reference>
<feature type="transmembrane region" description="Helical" evidence="7">
    <location>
        <begin position="146"/>
        <end position="167"/>
    </location>
</feature>
<feature type="transmembrane region" description="Helical" evidence="7">
    <location>
        <begin position="228"/>
        <end position="246"/>
    </location>
</feature>
<feature type="region of interest" description="Disordered" evidence="6">
    <location>
        <begin position="319"/>
        <end position="344"/>
    </location>
</feature>
<comment type="similarity">
    <text evidence="5">Belongs to the SAT4 family.</text>
</comment>
<protein>
    <recommendedName>
        <fullName evidence="8">Rhodopsin domain-containing protein</fullName>
    </recommendedName>
</protein>
<feature type="transmembrane region" description="Helical" evidence="7">
    <location>
        <begin position="266"/>
        <end position="290"/>
    </location>
</feature>
<dbReference type="Proteomes" id="UP000578531">
    <property type="component" value="Unassembled WGS sequence"/>
</dbReference>
<dbReference type="InterPro" id="IPR052337">
    <property type="entry name" value="SAT4-like"/>
</dbReference>